<proteinExistence type="predicted"/>
<evidence type="ECO:0000313" key="2">
    <source>
        <dbReference type="Proteomes" id="UP000649826"/>
    </source>
</evidence>
<gene>
    <name evidence="1" type="ORF">H8Z82_14230</name>
</gene>
<organism evidence="1 2">
    <name type="scientific">Blautia difficilis</name>
    <dbReference type="NCBI Taxonomy" id="2763027"/>
    <lineage>
        <taxon>Bacteria</taxon>
        <taxon>Bacillati</taxon>
        <taxon>Bacillota</taxon>
        <taxon>Clostridia</taxon>
        <taxon>Lachnospirales</taxon>
        <taxon>Lachnospiraceae</taxon>
        <taxon>Blautia</taxon>
    </lineage>
</organism>
<sequence>MNNTIFDDVFRTMIEKMPYLAVPLINEVFHTSYSEDVKITQLRNEHQQEDGEIITDSCLLIGKKMYHIECQSTDDVTMAIRMIEYDFAIGIEHAEKQGRGYRIEFPKSCVLFLRSSGNTPDYLEADVVFPDGNTYLYSIPTIKMTDYTKDSIFEKNLLMLLPFYIMRYEKKGHDFNSNPELFQVFLNEYEEIRVNLEEELTEIGKSELYTDLTKLIIKIADYIFREEDNVRKGIGDIMGGKVLELESERLKAEGKAIGRAEGEAIGRAEGEAIGQARGEAIGQIQGEARLGSLITRLIQDQRTEEIPIVSTDSKRREQLYKEYGL</sequence>
<evidence type="ECO:0000313" key="1">
    <source>
        <dbReference type="EMBL" id="MBC5780784.1"/>
    </source>
</evidence>
<reference evidence="1 2" key="1">
    <citation type="submission" date="2020-08" db="EMBL/GenBank/DDBJ databases">
        <title>Genome public.</title>
        <authorList>
            <person name="Liu C."/>
            <person name="Sun Q."/>
        </authorList>
    </citation>
    <scope>NUCLEOTIDE SEQUENCE [LARGE SCALE GENOMIC DNA]</scope>
    <source>
        <strain evidence="1 2">M29</strain>
    </source>
</reference>
<comment type="caution">
    <text evidence="1">The sequence shown here is derived from an EMBL/GenBank/DDBJ whole genome shotgun (WGS) entry which is preliminary data.</text>
</comment>
<name>A0ABR7IL76_9FIRM</name>
<evidence type="ECO:0008006" key="3">
    <source>
        <dbReference type="Google" id="ProtNLM"/>
    </source>
</evidence>
<dbReference type="EMBL" id="JACOQG010000029">
    <property type="protein sequence ID" value="MBC5780784.1"/>
    <property type="molecule type" value="Genomic_DNA"/>
</dbReference>
<keyword evidence="2" id="KW-1185">Reference proteome</keyword>
<dbReference type="RefSeq" id="WP_186995469.1">
    <property type="nucleotide sequence ID" value="NZ_JACOQG010000029.1"/>
</dbReference>
<protein>
    <recommendedName>
        <fullName evidence="3">Rpn family recombination-promoting nuclease/putative transposase</fullName>
    </recommendedName>
</protein>
<accession>A0ABR7IL76</accession>
<dbReference type="Proteomes" id="UP000649826">
    <property type="component" value="Unassembled WGS sequence"/>
</dbReference>